<protein>
    <submittedName>
        <fullName evidence="2">Uncharacterized protein LOC117151382 isoform X1</fullName>
    </submittedName>
</protein>
<reference evidence="2" key="1">
    <citation type="submission" date="2025-08" db="UniProtKB">
        <authorList>
            <consortium name="RefSeq"/>
        </authorList>
    </citation>
    <scope>IDENTIFICATION</scope>
</reference>
<accession>A0A6P8LB26</accession>
<organism evidence="1 2">
    <name type="scientific">Bombus impatiens</name>
    <name type="common">Bumblebee</name>
    <dbReference type="NCBI Taxonomy" id="132113"/>
    <lineage>
        <taxon>Eukaryota</taxon>
        <taxon>Metazoa</taxon>
        <taxon>Ecdysozoa</taxon>
        <taxon>Arthropoda</taxon>
        <taxon>Hexapoda</taxon>
        <taxon>Insecta</taxon>
        <taxon>Pterygota</taxon>
        <taxon>Neoptera</taxon>
        <taxon>Endopterygota</taxon>
        <taxon>Hymenoptera</taxon>
        <taxon>Apocrita</taxon>
        <taxon>Aculeata</taxon>
        <taxon>Apoidea</taxon>
        <taxon>Anthophila</taxon>
        <taxon>Apidae</taxon>
        <taxon>Bombus</taxon>
        <taxon>Pyrobombus</taxon>
    </lineage>
</organism>
<dbReference type="AlphaFoldDB" id="A0A6P8LB26"/>
<keyword evidence="1" id="KW-1185">Reference proteome</keyword>
<evidence type="ECO:0000313" key="1">
    <source>
        <dbReference type="Proteomes" id="UP000515180"/>
    </source>
</evidence>
<name>A0A6P8LB26_BOMIM</name>
<dbReference type="RefSeq" id="XP_033175477.1">
    <property type="nucleotide sequence ID" value="XM_033319586.1"/>
</dbReference>
<dbReference type="OrthoDB" id="7621744at2759"/>
<gene>
    <name evidence="2" type="primary">LOC117151382</name>
</gene>
<dbReference type="Proteomes" id="UP000515180">
    <property type="component" value="Unplaced"/>
</dbReference>
<sequence length="137" mass="15793">MLCVLYYQSLSCSITLFLCTEFSHVLLLIFNSTLSMLRHLPGSFPQHHPILGYTLDTYYGCLQSSYICGHKGFRYLCCSTNSVTLPHWLSYMVFRKQGSITYFARKPSCIMITCSQGFRYLYYSTNNVTPPFDLTTI</sequence>
<proteinExistence type="predicted"/>
<dbReference type="GeneID" id="117151382"/>
<evidence type="ECO:0000313" key="2">
    <source>
        <dbReference type="RefSeq" id="XP_033175477.1"/>
    </source>
</evidence>